<protein>
    <recommendedName>
        <fullName evidence="1">non-specific serine/threonine protein kinase</fullName>
        <ecNumber evidence="1">2.7.11.1</ecNumber>
    </recommendedName>
</protein>
<keyword evidence="3" id="KW-0808">Transferase</keyword>
<dbReference type="PANTHER" id="PTHR47634">
    <property type="entry name" value="PROTEIN KINASE DOMAIN-CONTAINING PROTEIN-RELATED"/>
    <property type="match status" value="1"/>
</dbReference>
<evidence type="ECO:0000256" key="1">
    <source>
        <dbReference type="ARBA" id="ARBA00012513"/>
    </source>
</evidence>
<comment type="caution">
    <text evidence="11">The sequence shown here is derived from an EMBL/GenBank/DDBJ whole genome shotgun (WGS) entry which is preliminary data.</text>
</comment>
<dbReference type="AlphaFoldDB" id="A0A1V2L9H9"/>
<dbReference type="FunFam" id="1.10.510.10:FF:000275">
    <property type="entry name" value="SRSF protein kinase 2 isoform X3"/>
    <property type="match status" value="1"/>
</dbReference>
<keyword evidence="4" id="KW-0547">Nucleotide-binding</keyword>
<evidence type="ECO:0000256" key="6">
    <source>
        <dbReference type="ARBA" id="ARBA00022840"/>
    </source>
</evidence>
<dbReference type="PROSITE" id="PS50011">
    <property type="entry name" value="PROTEIN_KINASE_DOM"/>
    <property type="match status" value="1"/>
</dbReference>
<dbReference type="InterPro" id="IPR011009">
    <property type="entry name" value="Kinase-like_dom_sf"/>
</dbReference>
<evidence type="ECO:0000313" key="12">
    <source>
        <dbReference type="Proteomes" id="UP000189513"/>
    </source>
</evidence>
<dbReference type="GO" id="GO:0005737">
    <property type="term" value="C:cytoplasm"/>
    <property type="evidence" value="ECO:0007669"/>
    <property type="project" value="TreeGrafter"/>
</dbReference>
<evidence type="ECO:0000256" key="8">
    <source>
        <dbReference type="ARBA" id="ARBA00048679"/>
    </source>
</evidence>
<comment type="catalytic activity">
    <reaction evidence="7">
        <text>L-threonyl-[protein] + ATP = O-phospho-L-threonyl-[protein] + ADP + H(+)</text>
        <dbReference type="Rhea" id="RHEA:46608"/>
        <dbReference type="Rhea" id="RHEA-COMP:11060"/>
        <dbReference type="Rhea" id="RHEA-COMP:11605"/>
        <dbReference type="ChEBI" id="CHEBI:15378"/>
        <dbReference type="ChEBI" id="CHEBI:30013"/>
        <dbReference type="ChEBI" id="CHEBI:30616"/>
        <dbReference type="ChEBI" id="CHEBI:61977"/>
        <dbReference type="ChEBI" id="CHEBI:456216"/>
        <dbReference type="EC" id="2.7.11.1"/>
    </reaction>
</comment>
<dbReference type="STRING" id="36022.A0A1V2L9H9"/>
<evidence type="ECO:0000256" key="4">
    <source>
        <dbReference type="ARBA" id="ARBA00022741"/>
    </source>
</evidence>
<dbReference type="InterPro" id="IPR000719">
    <property type="entry name" value="Prot_kinase_dom"/>
</dbReference>
<dbReference type="PANTHER" id="PTHR47634:SF9">
    <property type="entry name" value="PROTEIN KINASE DOMAIN-CONTAINING PROTEIN-RELATED"/>
    <property type="match status" value="1"/>
</dbReference>
<feature type="domain" description="Protein kinase" evidence="10">
    <location>
        <begin position="34"/>
        <end position="479"/>
    </location>
</feature>
<dbReference type="GO" id="GO:0000245">
    <property type="term" value="P:spliceosomal complex assembly"/>
    <property type="evidence" value="ECO:0007669"/>
    <property type="project" value="TreeGrafter"/>
</dbReference>
<evidence type="ECO:0000256" key="9">
    <source>
        <dbReference type="SAM" id="MobiDB-lite"/>
    </source>
</evidence>
<comment type="catalytic activity">
    <reaction evidence="8">
        <text>L-seryl-[protein] + ATP = O-phospho-L-seryl-[protein] + ADP + H(+)</text>
        <dbReference type="Rhea" id="RHEA:17989"/>
        <dbReference type="Rhea" id="RHEA-COMP:9863"/>
        <dbReference type="Rhea" id="RHEA-COMP:11604"/>
        <dbReference type="ChEBI" id="CHEBI:15378"/>
        <dbReference type="ChEBI" id="CHEBI:29999"/>
        <dbReference type="ChEBI" id="CHEBI:30616"/>
        <dbReference type="ChEBI" id="CHEBI:83421"/>
        <dbReference type="ChEBI" id="CHEBI:456216"/>
        <dbReference type="EC" id="2.7.11.1"/>
    </reaction>
</comment>
<dbReference type="InterPro" id="IPR008271">
    <property type="entry name" value="Ser/Thr_kinase_AS"/>
</dbReference>
<feature type="region of interest" description="Disordered" evidence="9">
    <location>
        <begin position="226"/>
        <end position="273"/>
    </location>
</feature>
<accession>A0A1V2L9H9</accession>
<evidence type="ECO:0000256" key="7">
    <source>
        <dbReference type="ARBA" id="ARBA00047899"/>
    </source>
</evidence>
<organism evidence="11 12">
    <name type="scientific">Cyberlindnera fabianii</name>
    <name type="common">Yeast</name>
    <name type="synonym">Hansenula fabianii</name>
    <dbReference type="NCBI Taxonomy" id="36022"/>
    <lineage>
        <taxon>Eukaryota</taxon>
        <taxon>Fungi</taxon>
        <taxon>Dikarya</taxon>
        <taxon>Ascomycota</taxon>
        <taxon>Saccharomycotina</taxon>
        <taxon>Saccharomycetes</taxon>
        <taxon>Phaffomycetales</taxon>
        <taxon>Phaffomycetaceae</taxon>
        <taxon>Cyberlindnera</taxon>
    </lineage>
</organism>
<dbReference type="GO" id="GO:0005524">
    <property type="term" value="F:ATP binding"/>
    <property type="evidence" value="ECO:0007669"/>
    <property type="project" value="UniProtKB-KW"/>
</dbReference>
<evidence type="ECO:0000313" key="11">
    <source>
        <dbReference type="EMBL" id="ONH67691.1"/>
    </source>
</evidence>
<dbReference type="SUPFAM" id="SSF56112">
    <property type="entry name" value="Protein kinase-like (PK-like)"/>
    <property type="match status" value="1"/>
</dbReference>
<dbReference type="EMBL" id="MPUK01000004">
    <property type="protein sequence ID" value="ONH67691.1"/>
    <property type="molecule type" value="Genomic_DNA"/>
</dbReference>
<dbReference type="Gene3D" id="1.10.510.10">
    <property type="entry name" value="Transferase(Phosphotransferase) domain 1"/>
    <property type="match status" value="2"/>
</dbReference>
<sequence>MALDHRPHVSLARQPAYHPASFLYSSQAATTPRTTPSLYINTEHHPSVHRADSYQQHLHRQPFDDLMKRHVAIKIVKSKAHYTEAAKDEVNILTRARDKDTSHPGYKHLVEMYDWFYHEGPNGRHVCMVFEVLGQTTLGLIDECKKCHKKDSLQCGEVVSLLNLEKSYGGLPLTIVKKISKQLLLALDYIHRVCGLIHTDIKPENILIEIKDVEKFVDCLNSSDLRKRHNSSMSSSSSGASDRVGSRSRSTRTPRYSRTLSDTPIKCSKPLPSPLSASTRLDFRDYFSSSYTLSGPATPNSSSLANSRSFSNGSLADLGNACMVDRHFTNDIQTRQYRSPEILIESRWGASTDMWSVACVMFELITGDYLFDAKSGKNHGKDDDHIAQILELLQIDPSDRSLREWLSTGRATLEFFHSDLKTMRRIDKLKYWGLKDVLVQKYKMEQDLAKEVSEFLLPMLSYNPKERVDAGGWSNHHFLQDVKGTLSIDRECGTKGEDIPGWYKLCKRHSR</sequence>
<evidence type="ECO:0000259" key="10">
    <source>
        <dbReference type="PROSITE" id="PS50011"/>
    </source>
</evidence>
<feature type="compositionally biased region" description="Low complexity" evidence="9">
    <location>
        <begin position="231"/>
        <end position="261"/>
    </location>
</feature>
<dbReference type="EC" id="2.7.11.1" evidence="1"/>
<dbReference type="Proteomes" id="UP000189513">
    <property type="component" value="Unassembled WGS sequence"/>
</dbReference>
<evidence type="ECO:0000256" key="3">
    <source>
        <dbReference type="ARBA" id="ARBA00022679"/>
    </source>
</evidence>
<gene>
    <name evidence="11" type="ORF">BON22_2788</name>
</gene>
<keyword evidence="5 11" id="KW-0418">Kinase</keyword>
<name>A0A1V2L9H9_CYBFA</name>
<dbReference type="OMA" id="NEQYFWR"/>
<dbReference type="Pfam" id="PF00069">
    <property type="entry name" value="Pkinase"/>
    <property type="match status" value="2"/>
</dbReference>
<evidence type="ECO:0000256" key="5">
    <source>
        <dbReference type="ARBA" id="ARBA00022777"/>
    </source>
</evidence>
<keyword evidence="6" id="KW-0067">ATP-binding</keyword>
<dbReference type="Gene3D" id="3.30.200.20">
    <property type="entry name" value="Phosphorylase Kinase, domain 1"/>
    <property type="match status" value="1"/>
</dbReference>
<keyword evidence="2" id="KW-0723">Serine/threonine-protein kinase</keyword>
<evidence type="ECO:0000256" key="2">
    <source>
        <dbReference type="ARBA" id="ARBA00022527"/>
    </source>
</evidence>
<dbReference type="VEuPathDB" id="FungiDB:BON22_2788"/>
<keyword evidence="12" id="KW-1185">Reference proteome</keyword>
<dbReference type="GO" id="GO:0005634">
    <property type="term" value="C:nucleus"/>
    <property type="evidence" value="ECO:0007669"/>
    <property type="project" value="TreeGrafter"/>
</dbReference>
<dbReference type="PROSITE" id="PS00108">
    <property type="entry name" value="PROTEIN_KINASE_ST"/>
    <property type="match status" value="1"/>
</dbReference>
<dbReference type="SMART" id="SM00220">
    <property type="entry name" value="S_TKc"/>
    <property type="match status" value="1"/>
</dbReference>
<dbReference type="InterPro" id="IPR051334">
    <property type="entry name" value="SRPK"/>
</dbReference>
<reference evidence="12" key="1">
    <citation type="journal article" date="2017" name="Genome Announc.">
        <title>Genome sequences of Cyberlindnera fabianii 65, Pichia kudriavzevii 129, and Saccharomyces cerevisiae 131 isolated from fermented masau fruits in Zimbabwe.</title>
        <authorList>
            <person name="van Rijswijck I.M.H."/>
            <person name="Derks M.F.L."/>
            <person name="Abee T."/>
            <person name="de Ridder D."/>
            <person name="Smid E.J."/>
        </authorList>
    </citation>
    <scope>NUCLEOTIDE SEQUENCE [LARGE SCALE GENOMIC DNA]</scope>
    <source>
        <strain evidence="12">65</strain>
    </source>
</reference>
<dbReference type="GO" id="GO:0050684">
    <property type="term" value="P:regulation of mRNA processing"/>
    <property type="evidence" value="ECO:0007669"/>
    <property type="project" value="TreeGrafter"/>
</dbReference>
<proteinExistence type="predicted"/>
<dbReference type="GO" id="GO:0004674">
    <property type="term" value="F:protein serine/threonine kinase activity"/>
    <property type="evidence" value="ECO:0007669"/>
    <property type="project" value="UniProtKB-KW"/>
</dbReference>